<dbReference type="EC" id="4.2.1.51" evidence="2"/>
<keyword evidence="4" id="KW-0057">Aromatic amino acid biosynthesis</keyword>
<keyword evidence="6" id="KW-0456">Lyase</keyword>
<feature type="domain" description="Prephenate dehydratase" evidence="9">
    <location>
        <begin position="5"/>
        <end position="180"/>
    </location>
</feature>
<comment type="caution">
    <text evidence="11">The sequence shown here is derived from an EMBL/GenBank/DDBJ whole genome shotgun (WGS) entry which is preliminary data.</text>
</comment>
<evidence type="ECO:0000256" key="3">
    <source>
        <dbReference type="ARBA" id="ARBA00022605"/>
    </source>
</evidence>
<dbReference type="InterPro" id="IPR001086">
    <property type="entry name" value="Preph_deHydtase"/>
</dbReference>
<keyword evidence="5" id="KW-0584">Phenylalanine biosynthesis</keyword>
<dbReference type="PROSITE" id="PS00857">
    <property type="entry name" value="PREPHENATE_DEHYDR_1"/>
    <property type="match status" value="1"/>
</dbReference>
<gene>
    <name evidence="11" type="ORF">A4S15_01780</name>
</gene>
<keyword evidence="3" id="KW-0028">Amino-acid biosynthesis</keyword>
<dbReference type="PIRSF" id="PIRSF001500">
    <property type="entry name" value="Chor_mut_pdt_Ppr"/>
    <property type="match status" value="1"/>
</dbReference>
<dbReference type="Proteomes" id="UP000192872">
    <property type="component" value="Unassembled WGS sequence"/>
</dbReference>
<dbReference type="InterPro" id="IPR045865">
    <property type="entry name" value="ACT-like_dom_sf"/>
</dbReference>
<evidence type="ECO:0000256" key="2">
    <source>
        <dbReference type="ARBA" id="ARBA00013147"/>
    </source>
</evidence>
<dbReference type="EMBL" id="LWDL01000031">
    <property type="protein sequence ID" value="OQW49495.1"/>
    <property type="molecule type" value="Genomic_DNA"/>
</dbReference>
<dbReference type="CDD" id="cd04905">
    <property type="entry name" value="ACT_CM-PDT"/>
    <property type="match status" value="1"/>
</dbReference>
<evidence type="ECO:0000256" key="1">
    <source>
        <dbReference type="ARBA" id="ARBA00004741"/>
    </source>
</evidence>
<dbReference type="NCBIfam" id="NF008866">
    <property type="entry name" value="PRK11899.1"/>
    <property type="match status" value="1"/>
</dbReference>
<dbReference type="UniPathway" id="UPA00121">
    <property type="reaction ID" value="UER00345"/>
</dbReference>
<accession>A0A1W9HPV6</accession>
<comment type="catalytic activity">
    <reaction evidence="7">
        <text>prephenate + H(+) = 3-phenylpyruvate + CO2 + H2O</text>
        <dbReference type="Rhea" id="RHEA:21648"/>
        <dbReference type="ChEBI" id="CHEBI:15377"/>
        <dbReference type="ChEBI" id="CHEBI:15378"/>
        <dbReference type="ChEBI" id="CHEBI:16526"/>
        <dbReference type="ChEBI" id="CHEBI:18005"/>
        <dbReference type="ChEBI" id="CHEBI:29934"/>
        <dbReference type="EC" id="4.2.1.51"/>
    </reaction>
</comment>
<dbReference type="GO" id="GO:0009094">
    <property type="term" value="P:L-phenylalanine biosynthetic process"/>
    <property type="evidence" value="ECO:0007669"/>
    <property type="project" value="UniProtKB-UniPathway"/>
</dbReference>
<dbReference type="InterPro" id="IPR018528">
    <property type="entry name" value="Preph_deHydtase_CS"/>
</dbReference>
<evidence type="ECO:0000256" key="7">
    <source>
        <dbReference type="ARBA" id="ARBA00047848"/>
    </source>
</evidence>
<dbReference type="CDD" id="cd13631">
    <property type="entry name" value="PBP2_Ct-PDT_like"/>
    <property type="match status" value="1"/>
</dbReference>
<evidence type="ECO:0000259" key="10">
    <source>
        <dbReference type="PROSITE" id="PS51671"/>
    </source>
</evidence>
<evidence type="ECO:0000256" key="4">
    <source>
        <dbReference type="ARBA" id="ARBA00023141"/>
    </source>
</evidence>
<feature type="domain" description="ACT" evidence="10">
    <location>
        <begin position="195"/>
        <end position="272"/>
    </location>
</feature>
<evidence type="ECO:0000313" key="11">
    <source>
        <dbReference type="EMBL" id="OQW49495.1"/>
    </source>
</evidence>
<evidence type="ECO:0000313" key="12">
    <source>
        <dbReference type="Proteomes" id="UP000192872"/>
    </source>
</evidence>
<dbReference type="RefSeq" id="WP_376800045.1">
    <property type="nucleotide sequence ID" value="NZ_DBNB01000019.1"/>
</dbReference>
<dbReference type="Pfam" id="PF00800">
    <property type="entry name" value="PDT"/>
    <property type="match status" value="1"/>
</dbReference>
<protein>
    <recommendedName>
        <fullName evidence="2">prephenate dehydratase</fullName>
        <ecNumber evidence="2">4.2.1.51</ecNumber>
    </recommendedName>
</protein>
<dbReference type="PROSITE" id="PS51671">
    <property type="entry name" value="ACT"/>
    <property type="match status" value="1"/>
</dbReference>
<evidence type="ECO:0000259" key="9">
    <source>
        <dbReference type="PROSITE" id="PS51171"/>
    </source>
</evidence>
<dbReference type="PANTHER" id="PTHR21022:SF19">
    <property type="entry name" value="PREPHENATE DEHYDRATASE-RELATED"/>
    <property type="match status" value="1"/>
</dbReference>
<dbReference type="SUPFAM" id="SSF53850">
    <property type="entry name" value="Periplasmic binding protein-like II"/>
    <property type="match status" value="1"/>
</dbReference>
<dbReference type="PROSITE" id="PS51171">
    <property type="entry name" value="PREPHENATE_DEHYDR_3"/>
    <property type="match status" value="1"/>
</dbReference>
<reference evidence="11 12" key="1">
    <citation type="journal article" date="2017" name="Water Res.">
        <title>Comammox in drinking water systems.</title>
        <authorList>
            <person name="Wang Y."/>
            <person name="Ma L."/>
            <person name="Mao Y."/>
            <person name="Jiang X."/>
            <person name="Xia Y."/>
            <person name="Yu K."/>
            <person name="Li B."/>
            <person name="Zhang T."/>
        </authorList>
    </citation>
    <scope>NUCLEOTIDE SEQUENCE [LARGE SCALE GENOMIC DNA]</scope>
    <source>
        <strain evidence="11">SG_bin8</strain>
    </source>
</reference>
<evidence type="ECO:0000256" key="6">
    <source>
        <dbReference type="ARBA" id="ARBA00023239"/>
    </source>
</evidence>
<evidence type="ECO:0000256" key="8">
    <source>
        <dbReference type="PIRSR" id="PIRSR001500-2"/>
    </source>
</evidence>
<dbReference type="InterPro" id="IPR002912">
    <property type="entry name" value="ACT_dom"/>
</dbReference>
<name>A0A1W9HPV6_9HYPH</name>
<dbReference type="STRING" id="1827387.A4S15_01780"/>
<proteinExistence type="predicted"/>
<dbReference type="SUPFAM" id="SSF55021">
    <property type="entry name" value="ACT-like"/>
    <property type="match status" value="1"/>
</dbReference>
<comment type="pathway">
    <text evidence="1">Amino-acid biosynthesis; L-phenylalanine biosynthesis; phenylpyruvate from prephenate: step 1/1.</text>
</comment>
<dbReference type="AlphaFoldDB" id="A0A1W9HPV6"/>
<dbReference type="GO" id="GO:0005737">
    <property type="term" value="C:cytoplasm"/>
    <property type="evidence" value="ECO:0007669"/>
    <property type="project" value="TreeGrafter"/>
</dbReference>
<dbReference type="PANTHER" id="PTHR21022">
    <property type="entry name" value="PREPHENATE DEHYDRATASE P PROTEIN"/>
    <property type="match status" value="1"/>
</dbReference>
<organism evidence="11 12">
    <name type="scientific">Candidatus Raskinella chloraquaticus</name>
    <dbReference type="NCBI Taxonomy" id="1951219"/>
    <lineage>
        <taxon>Bacteria</taxon>
        <taxon>Pseudomonadati</taxon>
        <taxon>Pseudomonadota</taxon>
        <taxon>Alphaproteobacteria</taxon>
        <taxon>Hyphomicrobiales</taxon>
        <taxon>Phreatobacteraceae</taxon>
        <taxon>Candidatus Raskinella</taxon>
    </lineage>
</organism>
<dbReference type="InterPro" id="IPR008242">
    <property type="entry name" value="Chor_mutase/pphenate_deHydtase"/>
</dbReference>
<dbReference type="Gene3D" id="3.40.190.10">
    <property type="entry name" value="Periplasmic binding protein-like II"/>
    <property type="match status" value="2"/>
</dbReference>
<dbReference type="GO" id="GO:0004664">
    <property type="term" value="F:prephenate dehydratase activity"/>
    <property type="evidence" value="ECO:0007669"/>
    <property type="project" value="UniProtKB-EC"/>
</dbReference>
<sequence length="290" mass="31586">MTSNTIVYQGEPGSYSHTSCRSVFPGWEAVGCDTFQDCFQTVQDGGASLAMIALENSLAGRVADVHHLLPGSGLSIVGEFFLPIHFQLLAPRGATTETIKTVEAHVMGLGQCRKIIRELKLKGVVAADNAGAARAVAQSGDLTRAAFASDVAAEIYGLDTLRRNVEDEAHNTTRFVILAKDKRVPVRGVQPCITTFVFRVRNVPAALYKTLGGFATNGVNMTKLESYMLEGQFFATMFYADVEGHPDDPGLARALDEMTYYCREFTLLGVYPAHPFRDNFREPLEVPGGK</sequence>
<dbReference type="Gene3D" id="3.30.70.260">
    <property type="match status" value="1"/>
</dbReference>
<evidence type="ECO:0000256" key="5">
    <source>
        <dbReference type="ARBA" id="ARBA00023222"/>
    </source>
</evidence>
<feature type="site" description="Essential for prephenate dehydratase activity" evidence="8">
    <location>
        <position position="173"/>
    </location>
</feature>